<proteinExistence type="predicted"/>
<name>A0A382K1C3_9ZZZZ</name>
<dbReference type="EMBL" id="UINC01077463">
    <property type="protein sequence ID" value="SVC17615.1"/>
    <property type="molecule type" value="Genomic_DNA"/>
</dbReference>
<dbReference type="AlphaFoldDB" id="A0A382K1C3"/>
<organism evidence="1">
    <name type="scientific">marine metagenome</name>
    <dbReference type="NCBI Taxonomy" id="408172"/>
    <lineage>
        <taxon>unclassified sequences</taxon>
        <taxon>metagenomes</taxon>
        <taxon>ecological metagenomes</taxon>
    </lineage>
</organism>
<reference evidence="1" key="1">
    <citation type="submission" date="2018-05" db="EMBL/GenBank/DDBJ databases">
        <authorList>
            <person name="Lanie J.A."/>
            <person name="Ng W.-L."/>
            <person name="Kazmierczak K.M."/>
            <person name="Andrzejewski T.M."/>
            <person name="Davidsen T.M."/>
            <person name="Wayne K.J."/>
            <person name="Tettelin H."/>
            <person name="Glass J.I."/>
            <person name="Rusch D."/>
            <person name="Podicherti R."/>
            <person name="Tsui H.-C.T."/>
            <person name="Winkler M.E."/>
        </authorList>
    </citation>
    <scope>NUCLEOTIDE SEQUENCE</scope>
</reference>
<evidence type="ECO:0000313" key="1">
    <source>
        <dbReference type="EMBL" id="SVC17615.1"/>
    </source>
</evidence>
<gene>
    <name evidence="1" type="ORF">METZ01_LOCUS270469</name>
</gene>
<feature type="non-terminal residue" evidence="1">
    <location>
        <position position="1"/>
    </location>
</feature>
<accession>A0A382K1C3</accession>
<protein>
    <submittedName>
        <fullName evidence="1">Uncharacterized protein</fullName>
    </submittedName>
</protein>
<sequence length="26" mass="2992">YDSSVCSHKSQYGNVLEFPDLNYDNP</sequence>